<sequence>MVGGWWSVVGGLWCVESCRGGHGARAQIPNELGALLVGARNHDVGAVTWTSPRSHSTASALPSASQQLTRGGTASGPGEGHNSRAAGHEQCDDGMQASLAQRRMLVVAREVVCEVGGRRGRAYTQGKGWKAKRKEGKERIGGGRSAHVVKAVIRQSRVDACVVYLRRGKGKGIKSAKWRSLVRAQWVRAENGRDRHWRKEGKRDGVDGGRNQARRRSIGDWAESLRRQIGIDGLILEVEVGSKVQRSSGVQRWKRTGGERSGRRRREYMPHGILTEGELPSGK</sequence>
<dbReference type="Proteomes" id="UP001218218">
    <property type="component" value="Unassembled WGS sequence"/>
</dbReference>
<evidence type="ECO:0000313" key="3">
    <source>
        <dbReference type="Proteomes" id="UP001218218"/>
    </source>
</evidence>
<comment type="caution">
    <text evidence="2">The sequence shown here is derived from an EMBL/GenBank/DDBJ whole genome shotgun (WGS) entry which is preliminary data.</text>
</comment>
<dbReference type="EMBL" id="JARIHO010000013">
    <property type="protein sequence ID" value="KAJ7351501.1"/>
    <property type="molecule type" value="Genomic_DNA"/>
</dbReference>
<gene>
    <name evidence="2" type="ORF">DFH08DRAFT_806219</name>
</gene>
<dbReference type="AlphaFoldDB" id="A0AAD7EW80"/>
<keyword evidence="3" id="KW-1185">Reference proteome</keyword>
<accession>A0AAD7EW80</accession>
<feature type="region of interest" description="Disordered" evidence="1">
    <location>
        <begin position="247"/>
        <end position="283"/>
    </location>
</feature>
<name>A0AAD7EW80_9AGAR</name>
<feature type="region of interest" description="Disordered" evidence="1">
    <location>
        <begin position="52"/>
        <end position="89"/>
    </location>
</feature>
<evidence type="ECO:0000256" key="1">
    <source>
        <dbReference type="SAM" id="MobiDB-lite"/>
    </source>
</evidence>
<reference evidence="2" key="1">
    <citation type="submission" date="2023-03" db="EMBL/GenBank/DDBJ databases">
        <title>Massive genome expansion in bonnet fungi (Mycena s.s.) driven by repeated elements and novel gene families across ecological guilds.</title>
        <authorList>
            <consortium name="Lawrence Berkeley National Laboratory"/>
            <person name="Harder C.B."/>
            <person name="Miyauchi S."/>
            <person name="Viragh M."/>
            <person name="Kuo A."/>
            <person name="Thoen E."/>
            <person name="Andreopoulos B."/>
            <person name="Lu D."/>
            <person name="Skrede I."/>
            <person name="Drula E."/>
            <person name="Henrissat B."/>
            <person name="Morin E."/>
            <person name="Kohler A."/>
            <person name="Barry K."/>
            <person name="LaButti K."/>
            <person name="Morin E."/>
            <person name="Salamov A."/>
            <person name="Lipzen A."/>
            <person name="Mereny Z."/>
            <person name="Hegedus B."/>
            <person name="Baldrian P."/>
            <person name="Stursova M."/>
            <person name="Weitz H."/>
            <person name="Taylor A."/>
            <person name="Grigoriev I.V."/>
            <person name="Nagy L.G."/>
            <person name="Martin F."/>
            <person name="Kauserud H."/>
        </authorList>
    </citation>
    <scope>NUCLEOTIDE SEQUENCE</scope>
    <source>
        <strain evidence="2">CBHHK002</strain>
    </source>
</reference>
<proteinExistence type="predicted"/>
<feature type="compositionally biased region" description="Polar residues" evidence="1">
    <location>
        <begin position="52"/>
        <end position="72"/>
    </location>
</feature>
<protein>
    <submittedName>
        <fullName evidence="2">Uncharacterized protein</fullName>
    </submittedName>
</protein>
<organism evidence="2 3">
    <name type="scientific">Mycena albidolilacea</name>
    <dbReference type="NCBI Taxonomy" id="1033008"/>
    <lineage>
        <taxon>Eukaryota</taxon>
        <taxon>Fungi</taxon>
        <taxon>Dikarya</taxon>
        <taxon>Basidiomycota</taxon>
        <taxon>Agaricomycotina</taxon>
        <taxon>Agaricomycetes</taxon>
        <taxon>Agaricomycetidae</taxon>
        <taxon>Agaricales</taxon>
        <taxon>Marasmiineae</taxon>
        <taxon>Mycenaceae</taxon>
        <taxon>Mycena</taxon>
    </lineage>
</organism>
<evidence type="ECO:0000313" key="2">
    <source>
        <dbReference type="EMBL" id="KAJ7351501.1"/>
    </source>
</evidence>